<proteinExistence type="predicted"/>
<gene>
    <name evidence="7" type="ORF">D9753_25070</name>
</gene>
<evidence type="ECO:0000313" key="8">
    <source>
        <dbReference type="Proteomes" id="UP000268329"/>
    </source>
</evidence>
<dbReference type="InterPro" id="IPR006158">
    <property type="entry name" value="Cobalamin-bd"/>
</dbReference>
<name>A0A3G2JGR2_9ACTN</name>
<keyword evidence="8" id="KW-1185">Reference proteome</keyword>
<feature type="domain" description="B12-binding" evidence="6">
    <location>
        <begin position="7"/>
        <end position="166"/>
    </location>
</feature>
<evidence type="ECO:0000256" key="4">
    <source>
        <dbReference type="ARBA" id="ARBA00023004"/>
    </source>
</evidence>
<keyword evidence="3" id="KW-0479">Metal-binding</keyword>
<evidence type="ECO:0000256" key="2">
    <source>
        <dbReference type="ARBA" id="ARBA00022691"/>
    </source>
</evidence>
<keyword evidence="4" id="KW-0408">Iron</keyword>
<dbReference type="GO" id="GO:0031419">
    <property type="term" value="F:cobalamin binding"/>
    <property type="evidence" value="ECO:0007669"/>
    <property type="project" value="InterPro"/>
</dbReference>
<dbReference type="PROSITE" id="PS51332">
    <property type="entry name" value="B12_BINDING"/>
    <property type="match status" value="1"/>
</dbReference>
<keyword evidence="2" id="KW-0949">S-adenosyl-L-methionine</keyword>
<dbReference type="EMBL" id="CP033073">
    <property type="protein sequence ID" value="AYN41606.1"/>
    <property type="molecule type" value="Genomic_DNA"/>
</dbReference>
<evidence type="ECO:0000256" key="1">
    <source>
        <dbReference type="ARBA" id="ARBA00001966"/>
    </source>
</evidence>
<sequence length="238" mass="26093">MATAVGEGCPLRACMVRDVTHAAASAPPGAALPAQQTVSAETMPQAIAGLATYATTKMDLRHPVWLFKYPEALAAALEQDGPPDVIGFSHYIWNSQLSLAFAELVKRRFPHTTVVFGGPHYPLHLPDQTDFWHQRLAGKVDFYVEGEGEPAFADLLLTFNDFDRKEVRGTISGAHNLHDDGILYTRPPRLRIHNLSSVPSPYLAGLMDEFFDGMHPRLTAARAEWAARTDTTTNAEAA</sequence>
<dbReference type="GO" id="GO:0046872">
    <property type="term" value="F:metal ion binding"/>
    <property type="evidence" value="ECO:0007669"/>
    <property type="project" value="UniProtKB-KW"/>
</dbReference>
<organism evidence="7 8">
    <name type="scientific">Streptomyces dangxiongensis</name>
    <dbReference type="NCBI Taxonomy" id="1442032"/>
    <lineage>
        <taxon>Bacteria</taxon>
        <taxon>Bacillati</taxon>
        <taxon>Actinomycetota</taxon>
        <taxon>Actinomycetes</taxon>
        <taxon>Kitasatosporales</taxon>
        <taxon>Streptomycetaceae</taxon>
        <taxon>Streptomyces</taxon>
    </lineage>
</organism>
<dbReference type="OrthoDB" id="5298546at2"/>
<dbReference type="AlphaFoldDB" id="A0A3G2JGR2"/>
<evidence type="ECO:0000256" key="5">
    <source>
        <dbReference type="ARBA" id="ARBA00023014"/>
    </source>
</evidence>
<dbReference type="InterPro" id="IPR051198">
    <property type="entry name" value="BchE-like"/>
</dbReference>
<dbReference type="Pfam" id="PF02310">
    <property type="entry name" value="B12-binding"/>
    <property type="match status" value="1"/>
</dbReference>
<dbReference type="Gene3D" id="3.40.50.280">
    <property type="entry name" value="Cobalamin-binding domain"/>
    <property type="match status" value="1"/>
</dbReference>
<reference evidence="7 8" key="1">
    <citation type="submission" date="2018-10" db="EMBL/GenBank/DDBJ databases">
        <title>The genome of Streptomyces dangxiongensis Z022.</title>
        <authorList>
            <person name="Zhang B."/>
        </authorList>
    </citation>
    <scope>NUCLEOTIDE SEQUENCE [LARGE SCALE GENOMIC DNA]</scope>
    <source>
        <strain evidence="7 8">Z022</strain>
    </source>
</reference>
<dbReference type="GO" id="GO:0051536">
    <property type="term" value="F:iron-sulfur cluster binding"/>
    <property type="evidence" value="ECO:0007669"/>
    <property type="project" value="UniProtKB-KW"/>
</dbReference>
<evidence type="ECO:0000259" key="6">
    <source>
        <dbReference type="PROSITE" id="PS51332"/>
    </source>
</evidence>
<evidence type="ECO:0000256" key="3">
    <source>
        <dbReference type="ARBA" id="ARBA00022723"/>
    </source>
</evidence>
<keyword evidence="5" id="KW-0411">Iron-sulfur</keyword>
<dbReference type="PANTHER" id="PTHR43409:SF4">
    <property type="entry name" value="RADICAL SAM SUPERFAMILY PROTEIN"/>
    <property type="match status" value="1"/>
</dbReference>
<evidence type="ECO:0000313" key="7">
    <source>
        <dbReference type="EMBL" id="AYN41606.1"/>
    </source>
</evidence>
<comment type="cofactor">
    <cofactor evidence="1">
        <name>[4Fe-4S] cluster</name>
        <dbReference type="ChEBI" id="CHEBI:49883"/>
    </cofactor>
</comment>
<dbReference type="Proteomes" id="UP000268329">
    <property type="component" value="Chromosome"/>
</dbReference>
<accession>A0A3G2JGR2</accession>
<protein>
    <recommendedName>
        <fullName evidence="6">B12-binding domain-containing protein</fullName>
    </recommendedName>
</protein>
<dbReference type="KEGG" id="sdd:D9753_25070"/>
<dbReference type="PANTHER" id="PTHR43409">
    <property type="entry name" value="ANAEROBIC MAGNESIUM-PROTOPORPHYRIN IX MONOMETHYL ESTER CYCLASE-RELATED"/>
    <property type="match status" value="1"/>
</dbReference>